<dbReference type="EMBL" id="JMQC01000008">
    <property type="protein sequence ID" value="KFN04486.1"/>
    <property type="molecule type" value="Genomic_DNA"/>
</dbReference>
<comment type="caution">
    <text evidence="1">The sequence shown here is derived from an EMBL/GenBank/DDBJ whole genome shotgun (WGS) entry which is preliminary data.</text>
</comment>
<evidence type="ECO:0000313" key="3">
    <source>
        <dbReference type="Proteomes" id="UP000029389"/>
    </source>
</evidence>
<dbReference type="EMBL" id="QVOD01000014">
    <property type="protein sequence ID" value="RFT66472.1"/>
    <property type="molecule type" value="Genomic_DNA"/>
</dbReference>
<evidence type="ECO:0000313" key="2">
    <source>
        <dbReference type="EMBL" id="RFT66472.1"/>
    </source>
</evidence>
<dbReference type="InterPro" id="IPR036390">
    <property type="entry name" value="WH_DNA-bd_sf"/>
</dbReference>
<dbReference type="Proteomes" id="UP000029389">
    <property type="component" value="Unassembled WGS sequence"/>
</dbReference>
<dbReference type="Pfam" id="PF13730">
    <property type="entry name" value="HTH_36"/>
    <property type="match status" value="1"/>
</dbReference>
<dbReference type="Proteomes" id="UP000264294">
    <property type="component" value="Unassembled WGS sequence"/>
</dbReference>
<keyword evidence="4" id="KW-1185">Reference proteome</keyword>
<evidence type="ECO:0000313" key="1">
    <source>
        <dbReference type="EMBL" id="KFN04486.1"/>
    </source>
</evidence>
<evidence type="ECO:0000313" key="4">
    <source>
        <dbReference type="Proteomes" id="UP000264294"/>
    </source>
</evidence>
<name>A0A090ZJV4_9BACI</name>
<reference evidence="2 4" key="2">
    <citation type="submission" date="2018-08" db="EMBL/GenBank/DDBJ databases">
        <title>Bacillus clarus sp. nov. strain PS00077A.</title>
        <authorList>
            <person name="Mendez Acevedo M."/>
            <person name="Carroll L."/>
            <person name="Mukherjee M."/>
            <person name="Wiedmann M."/>
            <person name="Kovac J."/>
        </authorList>
    </citation>
    <scope>NUCLEOTIDE SEQUENCE [LARGE SCALE GENOMIC DNA]</scope>
    <source>
        <strain evidence="2 4">PS00077A</strain>
    </source>
</reference>
<gene>
    <name evidence="2" type="ORF">D0U04_13565</name>
    <name evidence="1" type="ORF">DJ93_409</name>
</gene>
<reference evidence="1 3" key="1">
    <citation type="submission" date="2014-04" db="EMBL/GenBank/DDBJ databases">
        <authorList>
            <person name="Bishop-Lilly K.A."/>
            <person name="Broomall S.M."/>
            <person name="Chain P.S."/>
            <person name="Chertkov O."/>
            <person name="Coyne S.R."/>
            <person name="Daligault H.E."/>
            <person name="Davenport K.W."/>
            <person name="Erkkila T."/>
            <person name="Frey K.G."/>
            <person name="Gibbons H.S."/>
            <person name="Gu W."/>
            <person name="Jaissle J."/>
            <person name="Johnson S.L."/>
            <person name="Koroleva G.I."/>
            <person name="Ladner J.T."/>
            <person name="Lo C.-C."/>
            <person name="Minogue T.D."/>
            <person name="Munk C."/>
            <person name="Palacios G.F."/>
            <person name="Redden C.L."/>
            <person name="Rosenzweig C.N."/>
            <person name="Scholz M.B."/>
            <person name="Teshima H."/>
            <person name="Xu Y."/>
        </authorList>
    </citation>
    <scope>NUCLEOTIDE SEQUENCE [LARGE SCALE GENOMIC DNA]</scope>
    <source>
        <strain evidence="1 3">BHP</strain>
    </source>
</reference>
<accession>A0A090ZJV4</accession>
<sequence length="109" mass="12288">MTYFKAVIDDTHHITKPIDKLIYTILYAGISNDTNSLSPSVSEIAMKARCSERTVRRALRTLQTLNLIDIKPRFDDYGQSTNLYTLLPIPTHFINGVTNGNEDSKEDVA</sequence>
<organism evidence="1 3">
    <name type="scientific">Bacillus clarus</name>
    <dbReference type="NCBI Taxonomy" id="2338372"/>
    <lineage>
        <taxon>Bacteria</taxon>
        <taxon>Bacillati</taxon>
        <taxon>Bacillota</taxon>
        <taxon>Bacilli</taxon>
        <taxon>Bacillales</taxon>
        <taxon>Bacillaceae</taxon>
        <taxon>Bacillus</taxon>
        <taxon>Bacillus cereus group</taxon>
    </lineage>
</organism>
<dbReference type="AlphaFoldDB" id="A0A090ZJV4"/>
<dbReference type="Gene3D" id="1.10.10.10">
    <property type="entry name" value="Winged helix-like DNA-binding domain superfamily/Winged helix DNA-binding domain"/>
    <property type="match status" value="1"/>
</dbReference>
<protein>
    <submittedName>
        <fullName evidence="1">Bacterial regulatory s, gntR family protein</fullName>
    </submittedName>
    <submittedName>
        <fullName evidence="2">Helix-turn-helix domain-containing protein</fullName>
    </submittedName>
</protein>
<dbReference type="SUPFAM" id="SSF46785">
    <property type="entry name" value="Winged helix' DNA-binding domain"/>
    <property type="match status" value="1"/>
</dbReference>
<proteinExistence type="predicted"/>
<dbReference type="RefSeq" id="WP_052109522.1">
    <property type="nucleotide sequence ID" value="NZ_JMQC01000008.1"/>
</dbReference>
<dbReference type="InterPro" id="IPR036388">
    <property type="entry name" value="WH-like_DNA-bd_sf"/>
</dbReference>